<keyword evidence="4 5" id="KW-0539">Nucleus</keyword>
<organism evidence="9 10">
    <name type="scientific">Panagrellus redivivus</name>
    <name type="common">Microworm</name>
    <dbReference type="NCBI Taxonomy" id="6233"/>
    <lineage>
        <taxon>Eukaryota</taxon>
        <taxon>Metazoa</taxon>
        <taxon>Ecdysozoa</taxon>
        <taxon>Nematoda</taxon>
        <taxon>Chromadorea</taxon>
        <taxon>Rhabditida</taxon>
        <taxon>Tylenchina</taxon>
        <taxon>Panagrolaimomorpha</taxon>
        <taxon>Panagrolaimoidea</taxon>
        <taxon>Panagrolaimidae</taxon>
        <taxon>Panagrellus</taxon>
    </lineage>
</organism>
<dbReference type="GO" id="GO:0031593">
    <property type="term" value="F:polyubiquitin modification-dependent protein binding"/>
    <property type="evidence" value="ECO:0007669"/>
    <property type="project" value="UniProtKB-UniRule"/>
</dbReference>
<dbReference type="InterPro" id="IPR036353">
    <property type="entry name" value="XPC-bd_sf"/>
</dbReference>
<feature type="domain" description="UBA" evidence="7">
    <location>
        <begin position="125"/>
        <end position="166"/>
    </location>
</feature>
<dbReference type="GO" id="GO:0070628">
    <property type="term" value="F:proteasome binding"/>
    <property type="evidence" value="ECO:0007669"/>
    <property type="project" value="TreeGrafter"/>
</dbReference>
<dbReference type="InterPro" id="IPR006636">
    <property type="entry name" value="STI1_HS-bd"/>
</dbReference>
<dbReference type="InterPro" id="IPR015360">
    <property type="entry name" value="XPC-bd"/>
</dbReference>
<dbReference type="SUPFAM" id="SSF101238">
    <property type="entry name" value="XPC-binding domain"/>
    <property type="match status" value="1"/>
</dbReference>
<dbReference type="GO" id="GO:0005829">
    <property type="term" value="C:cytosol"/>
    <property type="evidence" value="ECO:0007669"/>
    <property type="project" value="TreeGrafter"/>
</dbReference>
<comment type="subcellular location">
    <subcellularLocation>
        <location evidence="5">Nucleus</location>
    </subcellularLocation>
    <subcellularLocation>
        <location evidence="5">Cytoplasm</location>
    </subcellularLocation>
</comment>
<evidence type="ECO:0000259" key="8">
    <source>
        <dbReference type="PROSITE" id="PS50053"/>
    </source>
</evidence>
<dbReference type="InterPro" id="IPR000626">
    <property type="entry name" value="Ubiquitin-like_dom"/>
</dbReference>
<dbReference type="GO" id="GO:0043161">
    <property type="term" value="P:proteasome-mediated ubiquitin-dependent protein catabolic process"/>
    <property type="evidence" value="ECO:0007669"/>
    <property type="project" value="UniProtKB-UniRule"/>
</dbReference>
<dbReference type="Gene3D" id="3.10.20.90">
    <property type="entry name" value="Phosphatidylinositol 3-kinase Catalytic Subunit, Chain A, domain 1"/>
    <property type="match status" value="1"/>
</dbReference>
<proteinExistence type="inferred from homology"/>
<evidence type="ECO:0000256" key="4">
    <source>
        <dbReference type="ARBA" id="ARBA00023242"/>
    </source>
</evidence>
<evidence type="ECO:0000313" key="9">
    <source>
        <dbReference type="Proteomes" id="UP000492821"/>
    </source>
</evidence>
<dbReference type="InterPro" id="IPR009060">
    <property type="entry name" value="UBA-like_sf"/>
</dbReference>
<dbReference type="Proteomes" id="UP000492821">
    <property type="component" value="Unassembled WGS sequence"/>
</dbReference>
<evidence type="ECO:0000256" key="1">
    <source>
        <dbReference type="ARBA" id="ARBA00022737"/>
    </source>
</evidence>
<dbReference type="SMART" id="SM00727">
    <property type="entry name" value="STI1"/>
    <property type="match status" value="1"/>
</dbReference>
<dbReference type="InterPro" id="IPR004806">
    <property type="entry name" value="Rad23"/>
</dbReference>
<dbReference type="SMART" id="SM00165">
    <property type="entry name" value="UBA"/>
    <property type="match status" value="2"/>
</dbReference>
<dbReference type="GO" id="GO:0005654">
    <property type="term" value="C:nucleoplasm"/>
    <property type="evidence" value="ECO:0007669"/>
    <property type="project" value="TreeGrafter"/>
</dbReference>
<dbReference type="GO" id="GO:0006289">
    <property type="term" value="P:nucleotide-excision repair"/>
    <property type="evidence" value="ECO:0007669"/>
    <property type="project" value="UniProtKB-UniRule"/>
</dbReference>
<dbReference type="CDD" id="cd01805">
    <property type="entry name" value="Ubl_Rad23"/>
    <property type="match status" value="1"/>
</dbReference>
<feature type="compositionally biased region" description="Low complexity" evidence="6">
    <location>
        <begin position="93"/>
        <end position="104"/>
    </location>
</feature>
<dbReference type="Gene3D" id="1.10.10.540">
    <property type="entry name" value="XPC-binding domain"/>
    <property type="match status" value="1"/>
</dbReference>
<keyword evidence="1" id="KW-0677">Repeat</keyword>
<protein>
    <recommendedName>
        <fullName evidence="5">UV excision repair protein RAD23</fullName>
    </recommendedName>
</protein>
<dbReference type="PRINTS" id="PR01839">
    <property type="entry name" value="RAD23PROTEIN"/>
</dbReference>
<dbReference type="SUPFAM" id="SSF46934">
    <property type="entry name" value="UBA-like"/>
    <property type="match status" value="2"/>
</dbReference>
<dbReference type="FunFam" id="3.10.20.90:FF:000254">
    <property type="entry name" value="UV excision repair protein Rad23"/>
    <property type="match status" value="1"/>
</dbReference>
<dbReference type="InterPro" id="IPR029071">
    <property type="entry name" value="Ubiquitin-like_domsf"/>
</dbReference>
<keyword evidence="2 5" id="KW-0227">DNA damage</keyword>
<keyword evidence="3 5" id="KW-0234">DNA repair</keyword>
<dbReference type="PROSITE" id="PS50053">
    <property type="entry name" value="UBIQUITIN_2"/>
    <property type="match status" value="1"/>
</dbReference>
<dbReference type="SMART" id="SM00213">
    <property type="entry name" value="UBQ"/>
    <property type="match status" value="1"/>
</dbReference>
<feature type="domain" description="UBA" evidence="7">
    <location>
        <begin position="277"/>
        <end position="320"/>
    </location>
</feature>
<dbReference type="GO" id="GO:0003684">
    <property type="term" value="F:damaged DNA binding"/>
    <property type="evidence" value="ECO:0007669"/>
    <property type="project" value="UniProtKB-UniRule"/>
</dbReference>
<keyword evidence="5" id="KW-0963">Cytoplasm</keyword>
<dbReference type="FunFam" id="1.10.8.10:FF:000002">
    <property type="entry name" value="UV excision repair protein RAD23 homolog"/>
    <property type="match status" value="1"/>
</dbReference>
<dbReference type="FunFam" id="1.10.8.10:FF:000003">
    <property type="entry name" value="UV excision repair protein RAD23 homolog"/>
    <property type="match status" value="1"/>
</dbReference>
<feature type="region of interest" description="Disordered" evidence="6">
    <location>
        <begin position="81"/>
        <end position="104"/>
    </location>
</feature>
<dbReference type="GO" id="GO:0043130">
    <property type="term" value="F:ubiquitin binding"/>
    <property type="evidence" value="ECO:0007669"/>
    <property type="project" value="UniProtKB-UniRule"/>
</dbReference>
<dbReference type="InterPro" id="IPR015940">
    <property type="entry name" value="UBA"/>
</dbReference>
<keyword evidence="9" id="KW-1185">Reference proteome</keyword>
<comment type="function">
    <text evidence="5">Multiubiquitin chain receptor involved in modulation of proteasomal degradation. Involved in nucleotide excision repair.</text>
</comment>
<evidence type="ECO:0000256" key="2">
    <source>
        <dbReference type="ARBA" id="ARBA00022763"/>
    </source>
</evidence>
<dbReference type="Gene3D" id="1.10.8.10">
    <property type="entry name" value="DNA helicase RuvA subunit, C-terminal domain"/>
    <property type="match status" value="2"/>
</dbReference>
<evidence type="ECO:0000256" key="6">
    <source>
        <dbReference type="SAM" id="MobiDB-lite"/>
    </source>
</evidence>
<evidence type="ECO:0000259" key="7">
    <source>
        <dbReference type="PROSITE" id="PS50030"/>
    </source>
</evidence>
<feature type="domain" description="Ubiquitin-like" evidence="8">
    <location>
        <begin position="1"/>
        <end position="74"/>
    </location>
</feature>
<name>A0A7E5A289_PANRE</name>
<dbReference type="PANTHER" id="PTHR10621:SF0">
    <property type="entry name" value="UV EXCISION REPAIR PROTEIN RAD23"/>
    <property type="match status" value="1"/>
</dbReference>
<dbReference type="Pfam" id="PF00627">
    <property type="entry name" value="UBA"/>
    <property type="match status" value="2"/>
</dbReference>
<dbReference type="WBParaSite" id="Pan_g9551.t1">
    <property type="protein sequence ID" value="Pan_g9551.t1"/>
    <property type="gene ID" value="Pan_g9551"/>
</dbReference>
<evidence type="ECO:0000313" key="10">
    <source>
        <dbReference type="WBParaSite" id="Pan_g9551.t1"/>
    </source>
</evidence>
<sequence length="324" mass="34926">MKVLFKCITQESFELELEPTDTILNVKEKINATQGERFAVEGVKLIYNGKVLENEDTVEAANFDAKKFVVVVVKPVAKYPPVEPKKDTPAPTPAASASTTAPAPAQEIATAANAPATPAAPEPLNAENQAKLNDLVAMGYPEAEATNALRAAFYDTNRAVEYLLNGIPEGIAVDVNAPQPEAVIPEGAAGGLDFLANNEQFAQLRAVYFQIRQNPNLLPELLGQIATDNPELMNLIRENEAQFLDILNADAQDDDGAEGEGGYEGGEELPAGHVAIPINEEDRNAINRLKDMGFPEQLVIEAYLACDKNEGLAVDYILRNLDGE</sequence>
<accession>A0A7E5A289</accession>
<reference evidence="10" key="2">
    <citation type="submission" date="2020-10" db="UniProtKB">
        <authorList>
            <consortium name="WormBaseParasite"/>
        </authorList>
    </citation>
    <scope>IDENTIFICATION</scope>
</reference>
<comment type="similarity">
    <text evidence="5">Belongs to the RAD23 family.</text>
</comment>
<dbReference type="AlphaFoldDB" id="A0A7E5A289"/>
<dbReference type="Pfam" id="PF09280">
    <property type="entry name" value="XPC-binding"/>
    <property type="match status" value="1"/>
</dbReference>
<evidence type="ECO:0000256" key="3">
    <source>
        <dbReference type="ARBA" id="ARBA00023204"/>
    </source>
</evidence>
<dbReference type="PANTHER" id="PTHR10621">
    <property type="entry name" value="UV EXCISION REPAIR PROTEIN RAD23"/>
    <property type="match status" value="1"/>
</dbReference>
<dbReference type="SUPFAM" id="SSF54236">
    <property type="entry name" value="Ubiquitin-like"/>
    <property type="match status" value="1"/>
</dbReference>
<dbReference type="Pfam" id="PF00240">
    <property type="entry name" value="ubiquitin"/>
    <property type="match status" value="1"/>
</dbReference>
<evidence type="ECO:0000256" key="5">
    <source>
        <dbReference type="RuleBase" id="RU367049"/>
    </source>
</evidence>
<reference evidence="9" key="1">
    <citation type="journal article" date="2013" name="Genetics">
        <title>The draft genome and transcriptome of Panagrellus redivivus are shaped by the harsh demands of a free-living lifestyle.</title>
        <authorList>
            <person name="Srinivasan J."/>
            <person name="Dillman A.R."/>
            <person name="Macchietto M.G."/>
            <person name="Heikkinen L."/>
            <person name="Lakso M."/>
            <person name="Fracchia K.M."/>
            <person name="Antoshechkin I."/>
            <person name="Mortazavi A."/>
            <person name="Wong G."/>
            <person name="Sternberg P.W."/>
        </authorList>
    </citation>
    <scope>NUCLEOTIDE SEQUENCE [LARGE SCALE GENOMIC DNA]</scope>
    <source>
        <strain evidence="9">MT8872</strain>
    </source>
</reference>
<dbReference type="PROSITE" id="PS50030">
    <property type="entry name" value="UBA"/>
    <property type="match status" value="2"/>
</dbReference>